<evidence type="ECO:0000313" key="1">
    <source>
        <dbReference type="EMBL" id="KAF1948346.1"/>
    </source>
</evidence>
<keyword evidence="2" id="KW-1185">Reference proteome</keyword>
<evidence type="ECO:0000313" key="2">
    <source>
        <dbReference type="Proteomes" id="UP000800035"/>
    </source>
</evidence>
<dbReference type="AlphaFoldDB" id="A0A6A5TC41"/>
<name>A0A6A5TC41_9PLEO</name>
<protein>
    <submittedName>
        <fullName evidence="1">Uncharacterized protein</fullName>
    </submittedName>
</protein>
<dbReference type="EMBL" id="ML977061">
    <property type="protein sequence ID" value="KAF1948346.1"/>
    <property type="molecule type" value="Genomic_DNA"/>
</dbReference>
<dbReference type="OrthoDB" id="3800181at2759"/>
<sequence length="189" mass="21962">MAASQEFPFLNLPAELRLRVYQCLIEPPVSINTLRHCRGILLACHQTYDELEQECVKSVQSSLSDIESQRPFQFGITLPEISTPHDLKCIRIDIDLPYHPHTPSHTTKEPKPWMIFAASHVGTSVPHTQTNTDYSPFTFPWTILRWIQERKKAEFDRHLINKGLVGERGYQITVRIEQGQVLVFRYETY</sequence>
<reference evidence="1" key="1">
    <citation type="journal article" date="2020" name="Stud. Mycol.">
        <title>101 Dothideomycetes genomes: a test case for predicting lifestyles and emergence of pathogens.</title>
        <authorList>
            <person name="Haridas S."/>
            <person name="Albert R."/>
            <person name="Binder M."/>
            <person name="Bloem J."/>
            <person name="Labutti K."/>
            <person name="Salamov A."/>
            <person name="Andreopoulos B."/>
            <person name="Baker S."/>
            <person name="Barry K."/>
            <person name="Bills G."/>
            <person name="Bluhm B."/>
            <person name="Cannon C."/>
            <person name="Castanera R."/>
            <person name="Culley D."/>
            <person name="Daum C."/>
            <person name="Ezra D."/>
            <person name="Gonzalez J."/>
            <person name="Henrissat B."/>
            <person name="Kuo A."/>
            <person name="Liang C."/>
            <person name="Lipzen A."/>
            <person name="Lutzoni F."/>
            <person name="Magnuson J."/>
            <person name="Mondo S."/>
            <person name="Nolan M."/>
            <person name="Ohm R."/>
            <person name="Pangilinan J."/>
            <person name="Park H.-J."/>
            <person name="Ramirez L."/>
            <person name="Alfaro M."/>
            <person name="Sun H."/>
            <person name="Tritt A."/>
            <person name="Yoshinaga Y."/>
            <person name="Zwiers L.-H."/>
            <person name="Turgeon B."/>
            <person name="Goodwin S."/>
            <person name="Spatafora J."/>
            <person name="Crous P."/>
            <person name="Grigoriev I."/>
        </authorList>
    </citation>
    <scope>NUCLEOTIDE SEQUENCE</scope>
    <source>
        <strain evidence="1">CBS 675.92</strain>
    </source>
</reference>
<organism evidence="1 2">
    <name type="scientific">Byssothecium circinans</name>
    <dbReference type="NCBI Taxonomy" id="147558"/>
    <lineage>
        <taxon>Eukaryota</taxon>
        <taxon>Fungi</taxon>
        <taxon>Dikarya</taxon>
        <taxon>Ascomycota</taxon>
        <taxon>Pezizomycotina</taxon>
        <taxon>Dothideomycetes</taxon>
        <taxon>Pleosporomycetidae</taxon>
        <taxon>Pleosporales</taxon>
        <taxon>Massarineae</taxon>
        <taxon>Massarinaceae</taxon>
        <taxon>Byssothecium</taxon>
    </lineage>
</organism>
<dbReference type="Proteomes" id="UP000800035">
    <property type="component" value="Unassembled WGS sequence"/>
</dbReference>
<accession>A0A6A5TC41</accession>
<gene>
    <name evidence="1" type="ORF">CC80DRAFT_317187</name>
</gene>
<proteinExistence type="predicted"/>